<evidence type="ECO:0000313" key="5">
    <source>
        <dbReference type="Proteomes" id="UP000580910"/>
    </source>
</evidence>
<dbReference type="Gene3D" id="3.40.50.720">
    <property type="entry name" value="NAD(P)-binding Rossmann-like Domain"/>
    <property type="match status" value="1"/>
</dbReference>
<evidence type="ECO:0000259" key="3">
    <source>
        <dbReference type="SMART" id="SM00822"/>
    </source>
</evidence>
<keyword evidence="5" id="KW-1185">Reference proteome</keyword>
<accession>A0A7W3J244</accession>
<reference evidence="4 5" key="1">
    <citation type="submission" date="2020-07" db="EMBL/GenBank/DDBJ databases">
        <title>Sequencing the genomes of 1000 actinobacteria strains.</title>
        <authorList>
            <person name="Klenk H.-P."/>
        </authorList>
    </citation>
    <scope>NUCLEOTIDE SEQUENCE [LARGE SCALE GENOMIC DNA]</scope>
    <source>
        <strain evidence="4 5">DSM 21349</strain>
    </source>
</reference>
<feature type="domain" description="Ketoreductase" evidence="3">
    <location>
        <begin position="13"/>
        <end position="188"/>
    </location>
</feature>
<comment type="similarity">
    <text evidence="1 2">Belongs to the short-chain dehydrogenases/reductases (SDR) family.</text>
</comment>
<comment type="caution">
    <text evidence="4">The sequence shown here is derived from an EMBL/GenBank/DDBJ whole genome shotgun (WGS) entry which is preliminary data.</text>
</comment>
<dbReference type="InterPro" id="IPR036291">
    <property type="entry name" value="NAD(P)-bd_dom_sf"/>
</dbReference>
<dbReference type="InterPro" id="IPR057326">
    <property type="entry name" value="KR_dom"/>
</dbReference>
<dbReference type="PANTHER" id="PTHR43313">
    <property type="entry name" value="SHORT-CHAIN DEHYDROGENASE/REDUCTASE FAMILY 9C"/>
    <property type="match status" value="1"/>
</dbReference>
<dbReference type="CDD" id="cd05374">
    <property type="entry name" value="17beta-HSD-like_SDR_c"/>
    <property type="match status" value="1"/>
</dbReference>
<name>A0A7W3J244_9ACTN</name>
<organism evidence="4 5">
    <name type="scientific">Nocardioides ginsengisegetis</name>
    <dbReference type="NCBI Taxonomy" id="661491"/>
    <lineage>
        <taxon>Bacteria</taxon>
        <taxon>Bacillati</taxon>
        <taxon>Actinomycetota</taxon>
        <taxon>Actinomycetes</taxon>
        <taxon>Propionibacteriales</taxon>
        <taxon>Nocardioidaceae</taxon>
        <taxon>Nocardioides</taxon>
    </lineage>
</organism>
<dbReference type="Pfam" id="PF00106">
    <property type="entry name" value="adh_short"/>
    <property type="match status" value="1"/>
</dbReference>
<dbReference type="RefSeq" id="WP_182540731.1">
    <property type="nucleotide sequence ID" value="NZ_JACGXA010000001.1"/>
</dbReference>
<evidence type="ECO:0000256" key="2">
    <source>
        <dbReference type="RuleBase" id="RU000363"/>
    </source>
</evidence>
<dbReference type="AlphaFoldDB" id="A0A7W3J244"/>
<dbReference type="SUPFAM" id="SSF51735">
    <property type="entry name" value="NAD(P)-binding Rossmann-fold domains"/>
    <property type="match status" value="1"/>
</dbReference>
<proteinExistence type="inferred from homology"/>
<gene>
    <name evidence="4" type="ORF">FB382_003177</name>
</gene>
<dbReference type="Proteomes" id="UP000580910">
    <property type="component" value="Unassembled WGS sequence"/>
</dbReference>
<dbReference type="PRINTS" id="PR00080">
    <property type="entry name" value="SDRFAMILY"/>
</dbReference>
<dbReference type="InterPro" id="IPR002347">
    <property type="entry name" value="SDR_fam"/>
</dbReference>
<dbReference type="PROSITE" id="PS00061">
    <property type="entry name" value="ADH_SHORT"/>
    <property type="match status" value="1"/>
</dbReference>
<sequence>MANDVSSSGEGKRTVLVTGAARGLGKTIALQLARNGWDVYAGVRTDEDATQMREHRNVTPIQLDITNSDHIAKLPGQLPERLDALVNNAGVAVGGVVESLEIEDLRWQLEVNVVGGTAVTQAALPAIRRAQGRIVFISSTSGRVATPGLGAYGASKFALEAIGDCLRNELRPWGIKVSLIEPGQIDTDMSKDSHEQHDENVAKMKPEHQVLYAKHIQGMHKAINLMDGVISSPEQITVAVERALNDKKPRPRYLVGKGSRAHAYMRVFPSALSDALFSKATGIPKTL</sequence>
<dbReference type="InterPro" id="IPR020904">
    <property type="entry name" value="Sc_DH/Rdtase_CS"/>
</dbReference>
<dbReference type="PRINTS" id="PR00081">
    <property type="entry name" value="GDHRDH"/>
</dbReference>
<dbReference type="EMBL" id="JACGXA010000001">
    <property type="protein sequence ID" value="MBA8804886.1"/>
    <property type="molecule type" value="Genomic_DNA"/>
</dbReference>
<dbReference type="GO" id="GO:0016491">
    <property type="term" value="F:oxidoreductase activity"/>
    <property type="evidence" value="ECO:0007669"/>
    <property type="project" value="TreeGrafter"/>
</dbReference>
<evidence type="ECO:0000256" key="1">
    <source>
        <dbReference type="ARBA" id="ARBA00006484"/>
    </source>
</evidence>
<dbReference type="PANTHER" id="PTHR43313:SF1">
    <property type="entry name" value="3BETA-HYDROXYSTEROID DEHYDROGENASE DHS-16"/>
    <property type="match status" value="1"/>
</dbReference>
<protein>
    <submittedName>
        <fullName evidence="4">NAD(P)-dependent dehydrogenase (Short-subunit alcohol dehydrogenase family)</fullName>
    </submittedName>
</protein>
<dbReference type="GO" id="GO:0008202">
    <property type="term" value="P:steroid metabolic process"/>
    <property type="evidence" value="ECO:0007669"/>
    <property type="project" value="TreeGrafter"/>
</dbReference>
<dbReference type="SMART" id="SM00822">
    <property type="entry name" value="PKS_KR"/>
    <property type="match status" value="1"/>
</dbReference>
<evidence type="ECO:0000313" key="4">
    <source>
        <dbReference type="EMBL" id="MBA8804886.1"/>
    </source>
</evidence>